<protein>
    <submittedName>
        <fullName evidence="3">LytTR family DNA-binding domain-containing protein</fullName>
    </submittedName>
</protein>
<evidence type="ECO:0000256" key="1">
    <source>
        <dbReference type="SAM" id="Phobius"/>
    </source>
</evidence>
<dbReference type="SMART" id="SM00850">
    <property type="entry name" value="LytTR"/>
    <property type="match status" value="1"/>
</dbReference>
<proteinExistence type="predicted"/>
<keyword evidence="1" id="KW-0812">Transmembrane</keyword>
<evidence type="ECO:0000313" key="4">
    <source>
        <dbReference type="Proteomes" id="UP001589683"/>
    </source>
</evidence>
<name>A0ABV5JAT1_9RHOB</name>
<sequence length="224" mass="24496">MLLSLIAAVTGPFGTYLETSLLSRSLYWASLIGTALIFSEGVKIGVKHLWPDLSFTMSAVAATTLFVLLFTPTTIVACALNPSPFGTDLPIGTIVLTAAALCMGTQKLDYLNAAKPASDSTESRLIQRLPTDMQGPLIRITVRDHYVDVYTDKGMHSLLMRFRDAADEVEGVEGFCIHRSHWVARRAIADVVMEKGRPFVIMNDGVKVPVSRKYRHNVEAAGLL</sequence>
<keyword evidence="1" id="KW-1133">Transmembrane helix</keyword>
<keyword evidence="1" id="KW-0472">Membrane</keyword>
<feature type="domain" description="HTH LytTR-type" evidence="2">
    <location>
        <begin position="141"/>
        <end position="224"/>
    </location>
</feature>
<gene>
    <name evidence="3" type="ORF">ACFFUT_01990</name>
</gene>
<dbReference type="RefSeq" id="WP_213887553.1">
    <property type="nucleotide sequence ID" value="NZ_JAGFNU010000001.1"/>
</dbReference>
<keyword evidence="3" id="KW-0238">DNA-binding</keyword>
<evidence type="ECO:0000259" key="2">
    <source>
        <dbReference type="PROSITE" id="PS50930"/>
    </source>
</evidence>
<keyword evidence="4" id="KW-1185">Reference proteome</keyword>
<feature type="transmembrane region" description="Helical" evidence="1">
    <location>
        <begin position="53"/>
        <end position="77"/>
    </location>
</feature>
<dbReference type="GO" id="GO:0003677">
    <property type="term" value="F:DNA binding"/>
    <property type="evidence" value="ECO:0007669"/>
    <property type="project" value="UniProtKB-KW"/>
</dbReference>
<dbReference type="Proteomes" id="UP001589683">
    <property type="component" value="Unassembled WGS sequence"/>
</dbReference>
<evidence type="ECO:0000313" key="3">
    <source>
        <dbReference type="EMBL" id="MFB9230554.1"/>
    </source>
</evidence>
<reference evidence="3 4" key="1">
    <citation type="submission" date="2024-09" db="EMBL/GenBank/DDBJ databases">
        <authorList>
            <person name="Sun Q."/>
            <person name="Mori K."/>
        </authorList>
    </citation>
    <scope>NUCLEOTIDE SEQUENCE [LARGE SCALE GENOMIC DNA]</scope>
    <source>
        <strain evidence="3 4">CECT 8726</strain>
    </source>
</reference>
<organism evidence="3 4">
    <name type="scientific">Pseudohalocynthiibacter aestuariivivens</name>
    <dbReference type="NCBI Taxonomy" id="1591409"/>
    <lineage>
        <taxon>Bacteria</taxon>
        <taxon>Pseudomonadati</taxon>
        <taxon>Pseudomonadota</taxon>
        <taxon>Alphaproteobacteria</taxon>
        <taxon>Rhodobacterales</taxon>
        <taxon>Paracoccaceae</taxon>
        <taxon>Pseudohalocynthiibacter</taxon>
    </lineage>
</organism>
<accession>A0ABV5JAT1</accession>
<dbReference type="Pfam" id="PF04397">
    <property type="entry name" value="LytTR"/>
    <property type="match status" value="1"/>
</dbReference>
<dbReference type="PROSITE" id="PS50930">
    <property type="entry name" value="HTH_LYTTR"/>
    <property type="match status" value="1"/>
</dbReference>
<dbReference type="EMBL" id="JBHMEA010000007">
    <property type="protein sequence ID" value="MFB9230554.1"/>
    <property type="molecule type" value="Genomic_DNA"/>
</dbReference>
<dbReference type="InterPro" id="IPR007492">
    <property type="entry name" value="LytTR_DNA-bd_dom"/>
</dbReference>
<comment type="caution">
    <text evidence="3">The sequence shown here is derived from an EMBL/GenBank/DDBJ whole genome shotgun (WGS) entry which is preliminary data.</text>
</comment>
<feature type="transmembrane region" description="Helical" evidence="1">
    <location>
        <begin position="27"/>
        <end position="46"/>
    </location>
</feature>
<dbReference type="Gene3D" id="2.40.50.1020">
    <property type="entry name" value="LytTr DNA-binding domain"/>
    <property type="match status" value="1"/>
</dbReference>